<evidence type="ECO:0000313" key="4">
    <source>
        <dbReference type="Proteomes" id="UP000191154"/>
    </source>
</evidence>
<dbReference type="SMART" id="SM00341">
    <property type="entry name" value="HRDC"/>
    <property type="match status" value="1"/>
</dbReference>
<evidence type="ECO:0000259" key="2">
    <source>
        <dbReference type="PROSITE" id="PS50967"/>
    </source>
</evidence>
<dbReference type="GO" id="GO:0003676">
    <property type="term" value="F:nucleic acid binding"/>
    <property type="evidence" value="ECO:0007669"/>
    <property type="project" value="InterPro"/>
</dbReference>
<dbReference type="InterPro" id="IPR044876">
    <property type="entry name" value="HRDC_dom_sf"/>
</dbReference>
<evidence type="ECO:0000313" key="3">
    <source>
        <dbReference type="EMBL" id="OOM05680.1"/>
    </source>
</evidence>
<dbReference type="AlphaFoldDB" id="A0A1S8MNC4"/>
<dbReference type="EMBL" id="LZYZ01000012">
    <property type="protein sequence ID" value="OOM05680.1"/>
    <property type="molecule type" value="Genomic_DNA"/>
</dbReference>
<sequence length="367" mass="42990">MGFLNTMKEAITKKPSTLREPNFIKKFKEDNGQVEELEKLLNIVPNEISKQIEQDMKLLRYGISGEKNVAYELSNSHMPILILYDLNVEYKGLKAQIDYVVIDSRFILVIECKNMVGDIEITNSGDFIRSFKGSNGRVYKKEGIYSPIVQNERHVEVIKDILKGEELLGTKHLTLIKQVVTVANPKTVINSKYAKKEIKEHIIKHEQLINTMKVLHEANKDGYWLTEETMYKVADCLMKYNSTHKFDYEKKYGISSILKEDVETFKNEDKEENFKEITTKIEIDNTKEETINKEEASIYKELKEYRLNKSREEKVKPYFLYNNQELEEIIRVKPKTIDELKEIRGFGDVKCEKYGLDIINIINRQYS</sequence>
<dbReference type="PROSITE" id="PS50967">
    <property type="entry name" value="HRDC"/>
    <property type="match status" value="1"/>
</dbReference>
<reference evidence="3 4" key="1">
    <citation type="submission" date="2016-05" db="EMBL/GenBank/DDBJ databases">
        <title>Microbial solvent formation.</title>
        <authorList>
            <person name="Poehlein A."/>
            <person name="Montoya Solano J.D."/>
            <person name="Flitsch S."/>
            <person name="Krabben P."/>
            <person name="Duerre P."/>
            <person name="Daniel R."/>
        </authorList>
    </citation>
    <scope>NUCLEOTIDE SEQUENCE [LARGE SCALE GENOMIC DNA]</scope>
    <source>
        <strain evidence="3 4">L1-8</strain>
    </source>
</reference>
<dbReference type="InterPro" id="IPR002121">
    <property type="entry name" value="HRDC_dom"/>
</dbReference>
<dbReference type="Proteomes" id="UP000191154">
    <property type="component" value="Unassembled WGS sequence"/>
</dbReference>
<dbReference type="SUPFAM" id="SSF47819">
    <property type="entry name" value="HRDC-like"/>
    <property type="match status" value="1"/>
</dbReference>
<gene>
    <name evidence="3" type="primary">rnd_2</name>
    <name evidence="3" type="ORF">CLOSAC_45490</name>
</gene>
<feature type="domain" description="HRDC" evidence="2">
    <location>
        <begin position="292"/>
        <end position="367"/>
    </location>
</feature>
<feature type="domain" description="NERD" evidence="1">
    <location>
        <begin position="61"/>
        <end position="181"/>
    </location>
</feature>
<dbReference type="InterPro" id="IPR011528">
    <property type="entry name" value="NERD"/>
</dbReference>
<comment type="caution">
    <text evidence="3">The sequence shown here is derived from an EMBL/GenBank/DDBJ whole genome shotgun (WGS) entry which is preliminary data.</text>
</comment>
<evidence type="ECO:0000259" key="1">
    <source>
        <dbReference type="PROSITE" id="PS50965"/>
    </source>
</evidence>
<protein>
    <submittedName>
        <fullName evidence="3">Ribonuclease D</fullName>
        <ecNumber evidence="3">3.1.13.5</ecNumber>
    </submittedName>
</protein>
<proteinExistence type="predicted"/>
<dbReference type="GO" id="GO:0000166">
    <property type="term" value="F:nucleotide binding"/>
    <property type="evidence" value="ECO:0007669"/>
    <property type="project" value="InterPro"/>
</dbReference>
<name>A0A1S8MNC4_CLOSA</name>
<dbReference type="InterPro" id="IPR010997">
    <property type="entry name" value="HRDC-like_sf"/>
</dbReference>
<dbReference type="Pfam" id="PF08378">
    <property type="entry name" value="NERD"/>
    <property type="match status" value="1"/>
</dbReference>
<dbReference type="PROSITE" id="PS50965">
    <property type="entry name" value="NERD"/>
    <property type="match status" value="1"/>
</dbReference>
<dbReference type="RefSeq" id="WP_176127740.1">
    <property type="nucleotide sequence ID" value="NZ_LZYZ01000012.1"/>
</dbReference>
<dbReference type="GO" id="GO:0033890">
    <property type="term" value="F:ribonuclease D activity"/>
    <property type="evidence" value="ECO:0007669"/>
    <property type="project" value="UniProtKB-EC"/>
</dbReference>
<accession>A0A1S8MNC4</accession>
<dbReference type="Pfam" id="PF00570">
    <property type="entry name" value="HRDC"/>
    <property type="match status" value="1"/>
</dbReference>
<organism evidence="3 4">
    <name type="scientific">Clostridium saccharobutylicum</name>
    <dbReference type="NCBI Taxonomy" id="169679"/>
    <lineage>
        <taxon>Bacteria</taxon>
        <taxon>Bacillati</taxon>
        <taxon>Bacillota</taxon>
        <taxon>Clostridia</taxon>
        <taxon>Eubacteriales</taxon>
        <taxon>Clostridiaceae</taxon>
        <taxon>Clostridium</taxon>
    </lineage>
</organism>
<dbReference type="Gene3D" id="1.10.150.80">
    <property type="entry name" value="HRDC domain"/>
    <property type="match status" value="1"/>
</dbReference>
<keyword evidence="3" id="KW-0378">Hydrolase</keyword>
<dbReference type="EC" id="3.1.13.5" evidence="3"/>